<dbReference type="EMBL" id="JBAWKC010000003">
    <property type="protein sequence ID" value="MFH6769228.1"/>
    <property type="molecule type" value="Genomic_DNA"/>
</dbReference>
<name>A0ABW7MTU3_9FLAO</name>
<reference evidence="1 2" key="1">
    <citation type="submission" date="2024-02" db="EMBL/GenBank/DDBJ databases">
        <title>A Gaetbulibacter species isolated from tidal flats and genomic insights of their niches.</title>
        <authorList>
            <person name="Ye Y."/>
        </authorList>
    </citation>
    <scope>NUCLEOTIDE SEQUENCE [LARGE SCALE GENOMIC DNA]</scope>
    <source>
        <strain evidence="1 2">KEM-8</strain>
    </source>
</reference>
<gene>
    <name evidence="1" type="ORF">V8G56_10810</name>
</gene>
<comment type="caution">
    <text evidence="1">The sequence shown here is derived from an EMBL/GenBank/DDBJ whole genome shotgun (WGS) entry which is preliminary data.</text>
</comment>
<sequence length="92" mass="10622">MIDHVVISIKFQNDLTINEYGILKDCIRLGSPVYHALRNIKLLVYLQNIGALSEARNLTENLLSFGQQNTSIKEVEDYNVTQNRYLKFSKFS</sequence>
<dbReference type="RefSeq" id="WP_395438468.1">
    <property type="nucleotide sequence ID" value="NZ_JBAWKC010000003.1"/>
</dbReference>
<dbReference type="Proteomes" id="UP001610104">
    <property type="component" value="Unassembled WGS sequence"/>
</dbReference>
<evidence type="ECO:0000313" key="1">
    <source>
        <dbReference type="EMBL" id="MFH6769228.1"/>
    </source>
</evidence>
<evidence type="ECO:0000313" key="2">
    <source>
        <dbReference type="Proteomes" id="UP001610104"/>
    </source>
</evidence>
<proteinExistence type="predicted"/>
<protein>
    <submittedName>
        <fullName evidence="1">Uncharacterized protein</fullName>
    </submittedName>
</protein>
<organism evidence="1 2">
    <name type="scientific">Gaetbulibacter aquiaggeris</name>
    <dbReference type="NCBI Taxonomy" id="1735373"/>
    <lineage>
        <taxon>Bacteria</taxon>
        <taxon>Pseudomonadati</taxon>
        <taxon>Bacteroidota</taxon>
        <taxon>Flavobacteriia</taxon>
        <taxon>Flavobacteriales</taxon>
        <taxon>Flavobacteriaceae</taxon>
        <taxon>Gaetbulibacter</taxon>
    </lineage>
</organism>
<keyword evidence="2" id="KW-1185">Reference proteome</keyword>
<accession>A0ABW7MTU3</accession>